<sequence>MRKHEEDEQDFINRLAIQLREALPSRTRIDEKRPGLFSKEHYIRSISVSLPDRHYVAARGPDGRYAYRIEIVHRSGLSVLGIIPLNLHRNRELDAQEWYKDMLASMKGGQSAGFPRL</sequence>
<dbReference type="RefSeq" id="WP_062497321.1">
    <property type="nucleotide sequence ID" value="NZ_LHZB01000118.1"/>
</dbReference>
<accession>A0A149QRZ5</accession>
<dbReference type="PATRIC" id="fig|442.7.peg.3317"/>
<evidence type="ECO:0000313" key="2">
    <source>
        <dbReference type="Proteomes" id="UP000075573"/>
    </source>
</evidence>
<dbReference type="AlphaFoldDB" id="A0A149QRZ5"/>
<name>A0A149QRZ5_9PROT</name>
<reference evidence="1 2" key="1">
    <citation type="submission" date="2015-06" db="EMBL/GenBank/DDBJ databases">
        <title>Improved classification and identification of acetic acid bacteria using matrix-assisted laser desorption/ionization time-of-flight mass spectrometry; Gluconobacter nephelii and Gluconobacter uchimurae are later heterotypic synonyms of Gluconobacter japonicus and Gluconobacter oxydans, respectively.</title>
        <authorList>
            <person name="Li L."/>
            <person name="Cleenwerck I."/>
            <person name="De Vuyst L."/>
            <person name="Vandamme P."/>
        </authorList>
    </citation>
    <scope>NUCLEOTIDE SEQUENCE [LARGE SCALE GENOMIC DNA]</scope>
    <source>
        <strain evidence="1 2">LMG 1764</strain>
    </source>
</reference>
<dbReference type="EMBL" id="LHZB01000118">
    <property type="protein sequence ID" value="KXV00041.1"/>
    <property type="molecule type" value="Genomic_DNA"/>
</dbReference>
<protein>
    <submittedName>
        <fullName evidence="1">Uncharacterized protein</fullName>
    </submittedName>
</protein>
<dbReference type="Proteomes" id="UP000075573">
    <property type="component" value="Unassembled WGS sequence"/>
</dbReference>
<comment type="caution">
    <text evidence="1">The sequence shown here is derived from an EMBL/GenBank/DDBJ whole genome shotgun (WGS) entry which is preliminary data.</text>
</comment>
<organism evidence="1 2">
    <name type="scientific">Gluconobacter potus</name>
    <dbReference type="NCBI Taxonomy" id="2724927"/>
    <lineage>
        <taxon>Bacteria</taxon>
        <taxon>Pseudomonadati</taxon>
        <taxon>Pseudomonadota</taxon>
        <taxon>Alphaproteobacteria</taxon>
        <taxon>Acetobacterales</taxon>
        <taxon>Acetobacteraceae</taxon>
        <taxon>Gluconobacter</taxon>
    </lineage>
</organism>
<evidence type="ECO:0000313" key="1">
    <source>
        <dbReference type="EMBL" id="KXV00041.1"/>
    </source>
</evidence>
<gene>
    <name evidence="1" type="ORF">AD929_12475</name>
</gene>
<proteinExistence type="predicted"/>